<sequence length="283" mass="30351">MFQRLKRRLVRIMARASQANLGMVAAGVAFFGFLSIFPAMAFVMGLWSFAADPAVIRDEMAILADFLPHDAFSVLNTQVEALLAAGSSELGWTTILSLMVAFWSARSGVAGMVSGLNAVHHHPDRSGVYAILLSMALTLMMVVIALAALLASIVAPVLLRFLPLGPFASLALDLGNMLLALGLLVLGLALTYRFGPNRPDHIQVRLFTRGLLVAMVLWFAVSRGFVLYLANFNSYNQVYGSIGAVVILMMWLYLSAYAVLLGAAVDAEAADVPEPGLPPAPDQ</sequence>
<comment type="caution">
    <text evidence="7">The sequence shown here is derived from an EMBL/GenBank/DDBJ whole genome shotgun (WGS) entry which is preliminary data.</text>
</comment>
<dbReference type="PANTHER" id="PTHR30213">
    <property type="entry name" value="INNER MEMBRANE PROTEIN YHJD"/>
    <property type="match status" value="1"/>
</dbReference>
<dbReference type="PANTHER" id="PTHR30213:SF0">
    <property type="entry name" value="UPF0761 MEMBRANE PROTEIN YIHY"/>
    <property type="match status" value="1"/>
</dbReference>
<dbReference type="Pfam" id="PF03631">
    <property type="entry name" value="Virul_fac_BrkB"/>
    <property type="match status" value="1"/>
</dbReference>
<dbReference type="EMBL" id="QXXQ01000009">
    <property type="protein sequence ID" value="RID90979.1"/>
    <property type="molecule type" value="Genomic_DNA"/>
</dbReference>
<keyword evidence="4 6" id="KW-1133">Transmembrane helix</keyword>
<keyword evidence="2" id="KW-1003">Cell membrane</keyword>
<comment type="subcellular location">
    <subcellularLocation>
        <location evidence="1">Cell membrane</location>
        <topology evidence="1">Multi-pass membrane protein</topology>
    </subcellularLocation>
</comment>
<evidence type="ECO:0000256" key="3">
    <source>
        <dbReference type="ARBA" id="ARBA00022692"/>
    </source>
</evidence>
<evidence type="ECO:0000313" key="7">
    <source>
        <dbReference type="EMBL" id="RID90979.1"/>
    </source>
</evidence>
<organism evidence="7 8">
    <name type="scientific">Gemmobacter lutimaris</name>
    <dbReference type="NCBI Taxonomy" id="2306023"/>
    <lineage>
        <taxon>Bacteria</taxon>
        <taxon>Pseudomonadati</taxon>
        <taxon>Pseudomonadota</taxon>
        <taxon>Alphaproteobacteria</taxon>
        <taxon>Rhodobacterales</taxon>
        <taxon>Paracoccaceae</taxon>
        <taxon>Gemmobacter</taxon>
    </lineage>
</organism>
<dbReference type="AlphaFoldDB" id="A0A398BJV2"/>
<keyword evidence="8" id="KW-1185">Reference proteome</keyword>
<gene>
    <name evidence="7" type="ORF">D2N39_15435</name>
</gene>
<dbReference type="GO" id="GO:0005886">
    <property type="term" value="C:plasma membrane"/>
    <property type="evidence" value="ECO:0007669"/>
    <property type="project" value="UniProtKB-SubCell"/>
</dbReference>
<dbReference type="RefSeq" id="WP_119135670.1">
    <property type="nucleotide sequence ID" value="NZ_QXXQ01000009.1"/>
</dbReference>
<evidence type="ECO:0000313" key="8">
    <source>
        <dbReference type="Proteomes" id="UP000266649"/>
    </source>
</evidence>
<keyword evidence="5 6" id="KW-0472">Membrane</keyword>
<name>A0A398BJV2_9RHOB</name>
<evidence type="ECO:0000256" key="1">
    <source>
        <dbReference type="ARBA" id="ARBA00004651"/>
    </source>
</evidence>
<protein>
    <submittedName>
        <fullName evidence="7">YihY/virulence factor BrkB family protein</fullName>
    </submittedName>
</protein>
<proteinExistence type="predicted"/>
<dbReference type="NCBIfam" id="TIGR00765">
    <property type="entry name" value="yihY_not_rbn"/>
    <property type="match status" value="1"/>
</dbReference>
<feature type="transmembrane region" description="Helical" evidence="6">
    <location>
        <begin position="174"/>
        <end position="194"/>
    </location>
</feature>
<dbReference type="Proteomes" id="UP000266649">
    <property type="component" value="Unassembled WGS sequence"/>
</dbReference>
<evidence type="ECO:0000256" key="5">
    <source>
        <dbReference type="ARBA" id="ARBA00023136"/>
    </source>
</evidence>
<dbReference type="PIRSF" id="PIRSF035875">
    <property type="entry name" value="RNase_BN"/>
    <property type="match status" value="1"/>
</dbReference>
<feature type="transmembrane region" description="Helical" evidence="6">
    <location>
        <begin position="21"/>
        <end position="50"/>
    </location>
</feature>
<evidence type="ECO:0000256" key="4">
    <source>
        <dbReference type="ARBA" id="ARBA00022989"/>
    </source>
</evidence>
<reference evidence="7 8" key="1">
    <citation type="submission" date="2018-09" db="EMBL/GenBank/DDBJ databases">
        <title>Gemmobacter lutimaris sp. nov., a marine bacterium isolated from tidal flat.</title>
        <authorList>
            <person name="Lee D.W."/>
            <person name="Yoo Y."/>
            <person name="Kim J.-J."/>
            <person name="Kim B.S."/>
        </authorList>
    </citation>
    <scope>NUCLEOTIDE SEQUENCE [LARGE SCALE GENOMIC DNA]</scope>
    <source>
        <strain evidence="7 8">YJ-T1-11</strain>
    </source>
</reference>
<feature type="transmembrane region" description="Helical" evidence="6">
    <location>
        <begin position="206"/>
        <end position="230"/>
    </location>
</feature>
<dbReference type="OrthoDB" id="9781030at2"/>
<feature type="transmembrane region" description="Helical" evidence="6">
    <location>
        <begin position="242"/>
        <end position="265"/>
    </location>
</feature>
<accession>A0A398BJV2</accession>
<evidence type="ECO:0000256" key="2">
    <source>
        <dbReference type="ARBA" id="ARBA00022475"/>
    </source>
</evidence>
<dbReference type="InterPro" id="IPR017039">
    <property type="entry name" value="Virul_fac_BrkB"/>
</dbReference>
<keyword evidence="3 6" id="KW-0812">Transmembrane</keyword>
<feature type="transmembrane region" description="Helical" evidence="6">
    <location>
        <begin position="128"/>
        <end position="154"/>
    </location>
</feature>
<evidence type="ECO:0000256" key="6">
    <source>
        <dbReference type="SAM" id="Phobius"/>
    </source>
</evidence>
<feature type="transmembrane region" description="Helical" evidence="6">
    <location>
        <begin position="95"/>
        <end position="116"/>
    </location>
</feature>